<name>A0A1V3NQ39_9GAMM</name>
<dbReference type="OrthoDB" id="8537427at2"/>
<dbReference type="InterPro" id="IPR052565">
    <property type="entry name" value="Glutaredoxin-like_YDR286C"/>
</dbReference>
<evidence type="ECO:0000313" key="2">
    <source>
        <dbReference type="Proteomes" id="UP000189462"/>
    </source>
</evidence>
<keyword evidence="2" id="KW-1185">Reference proteome</keyword>
<protein>
    <submittedName>
        <fullName evidence="1">Thioredoxin family protein</fullName>
    </submittedName>
</protein>
<dbReference type="InterPro" id="IPR036249">
    <property type="entry name" value="Thioredoxin-like_sf"/>
</dbReference>
<dbReference type="SUPFAM" id="SSF52833">
    <property type="entry name" value="Thioredoxin-like"/>
    <property type="match status" value="1"/>
</dbReference>
<dbReference type="Proteomes" id="UP000189462">
    <property type="component" value="Unassembled WGS sequence"/>
</dbReference>
<comment type="caution">
    <text evidence="1">The sequence shown here is derived from an EMBL/GenBank/DDBJ whole genome shotgun (WGS) entry which is preliminary data.</text>
</comment>
<dbReference type="RefSeq" id="WP_077277908.1">
    <property type="nucleotide sequence ID" value="NZ_MVBK01000021.1"/>
</dbReference>
<dbReference type="InterPro" id="IPR008554">
    <property type="entry name" value="Glutaredoxin-like"/>
</dbReference>
<dbReference type="PANTHER" id="PTHR33558">
    <property type="entry name" value="GLUTAREDOXIN-LIKE PROTEIN C5ORF63 HOMOLOG"/>
    <property type="match status" value="1"/>
</dbReference>
<dbReference type="PANTHER" id="PTHR33558:SF1">
    <property type="entry name" value="GLUTAREDOXIN-LIKE PROTEIN C5ORF63 HOMOLOG"/>
    <property type="match status" value="1"/>
</dbReference>
<evidence type="ECO:0000313" key="1">
    <source>
        <dbReference type="EMBL" id="OOG27215.1"/>
    </source>
</evidence>
<proteinExistence type="predicted"/>
<organism evidence="1 2">
    <name type="scientific">Thioalkalivibrio denitrificans</name>
    <dbReference type="NCBI Taxonomy" id="108003"/>
    <lineage>
        <taxon>Bacteria</taxon>
        <taxon>Pseudomonadati</taxon>
        <taxon>Pseudomonadota</taxon>
        <taxon>Gammaproteobacteria</taxon>
        <taxon>Chromatiales</taxon>
        <taxon>Ectothiorhodospiraceae</taxon>
        <taxon>Thioalkalivibrio</taxon>
    </lineage>
</organism>
<dbReference type="Gene3D" id="3.40.30.10">
    <property type="entry name" value="Glutaredoxin"/>
    <property type="match status" value="1"/>
</dbReference>
<dbReference type="Pfam" id="PF05768">
    <property type="entry name" value="Glrx-like"/>
    <property type="match status" value="1"/>
</dbReference>
<gene>
    <name evidence="1" type="ORF">B1C78_04355</name>
</gene>
<sequence length="80" mass="8853">MTRTLTVYSRTGCHLCEQLLAQLAHLDLPDDVSLVTVDVDTDPALRARFDVDVPVVALDDEILCCHFLDETALRQALNDG</sequence>
<reference evidence="1 2" key="1">
    <citation type="submission" date="2017-02" db="EMBL/GenBank/DDBJ databases">
        <title>Genomic diversity within the haloalkaliphilic genus Thioalkalivibrio.</title>
        <authorList>
            <person name="Ahn A.-C."/>
            <person name="Meier-Kolthoff J."/>
            <person name="Overmars L."/>
            <person name="Richter M."/>
            <person name="Woyke T."/>
            <person name="Sorokin D.Y."/>
            <person name="Muyzer G."/>
        </authorList>
    </citation>
    <scope>NUCLEOTIDE SEQUENCE [LARGE SCALE GENOMIC DNA]</scope>
    <source>
        <strain evidence="1 2">ALJD</strain>
    </source>
</reference>
<dbReference type="EMBL" id="MVBK01000021">
    <property type="protein sequence ID" value="OOG27215.1"/>
    <property type="molecule type" value="Genomic_DNA"/>
</dbReference>
<dbReference type="STRING" id="108003.B1C78_04355"/>
<dbReference type="AlphaFoldDB" id="A0A1V3NQ39"/>
<accession>A0A1V3NQ39</accession>